<feature type="non-terminal residue" evidence="1">
    <location>
        <position position="60"/>
    </location>
</feature>
<name>A0A816IKF6_BRANA</name>
<proteinExistence type="predicted"/>
<protein>
    <submittedName>
        <fullName evidence="1">(rape) hypothetical protein</fullName>
    </submittedName>
</protein>
<reference evidence="1" key="1">
    <citation type="submission" date="2021-01" db="EMBL/GenBank/DDBJ databases">
        <authorList>
            <consortium name="Genoscope - CEA"/>
            <person name="William W."/>
        </authorList>
    </citation>
    <scope>NUCLEOTIDE SEQUENCE</scope>
</reference>
<dbReference type="Proteomes" id="UP001295469">
    <property type="component" value="Chromosome C03"/>
</dbReference>
<dbReference type="AlphaFoldDB" id="A0A816IKF6"/>
<sequence length="60" mass="6588">MIITDTNIDHILVIVSRNEGHDAYKFCLQLTGAPAFIGNTICLYVTKSCEEACKIAAPIF</sequence>
<accession>A0A816IKF6</accession>
<dbReference type="EMBL" id="HG994367">
    <property type="protein sequence ID" value="CAF1706349.1"/>
    <property type="molecule type" value="Genomic_DNA"/>
</dbReference>
<evidence type="ECO:0000313" key="1">
    <source>
        <dbReference type="EMBL" id="CAF1706349.1"/>
    </source>
</evidence>
<organism evidence="1">
    <name type="scientific">Brassica napus</name>
    <name type="common">Rape</name>
    <dbReference type="NCBI Taxonomy" id="3708"/>
    <lineage>
        <taxon>Eukaryota</taxon>
        <taxon>Viridiplantae</taxon>
        <taxon>Streptophyta</taxon>
        <taxon>Embryophyta</taxon>
        <taxon>Tracheophyta</taxon>
        <taxon>Spermatophyta</taxon>
        <taxon>Magnoliopsida</taxon>
        <taxon>eudicotyledons</taxon>
        <taxon>Gunneridae</taxon>
        <taxon>Pentapetalae</taxon>
        <taxon>rosids</taxon>
        <taxon>malvids</taxon>
        <taxon>Brassicales</taxon>
        <taxon>Brassicaceae</taxon>
        <taxon>Brassiceae</taxon>
        <taxon>Brassica</taxon>
    </lineage>
</organism>
<gene>
    <name evidence="1" type="ORF">DARMORV10_C03P57200.1</name>
</gene>